<organism evidence="1 2">
    <name type="scientific">Coprococcus comes ATCC 27758</name>
    <dbReference type="NCBI Taxonomy" id="470146"/>
    <lineage>
        <taxon>Bacteria</taxon>
        <taxon>Bacillati</taxon>
        <taxon>Bacillota</taxon>
        <taxon>Clostridia</taxon>
        <taxon>Lachnospirales</taxon>
        <taxon>Lachnospiraceae</taxon>
        <taxon>Coprococcus</taxon>
    </lineage>
</organism>
<dbReference type="Proteomes" id="UP000003793">
    <property type="component" value="Unassembled WGS sequence"/>
</dbReference>
<dbReference type="AlphaFoldDB" id="C0BB73"/>
<comment type="caution">
    <text evidence="1">The sequence shown here is derived from an EMBL/GenBank/DDBJ whole genome shotgun (WGS) entry which is preliminary data.</text>
</comment>
<evidence type="ECO:0000313" key="1">
    <source>
        <dbReference type="EMBL" id="EEG89347.1"/>
    </source>
</evidence>
<reference evidence="1 2" key="2">
    <citation type="submission" date="2009-03" db="EMBL/GenBank/DDBJ databases">
        <title>Draft genome sequence of Coprococcus comes (ATCC 27758).</title>
        <authorList>
            <person name="Sudarsanam P."/>
            <person name="Ley R."/>
            <person name="Guruge J."/>
            <person name="Turnbaugh P.J."/>
            <person name="Mahowald M."/>
            <person name="Liep D."/>
            <person name="Gordon J."/>
        </authorList>
    </citation>
    <scope>NUCLEOTIDE SEQUENCE [LARGE SCALE GENOMIC DNA]</scope>
    <source>
        <strain evidence="1 2">ATCC 27758</strain>
    </source>
</reference>
<sequence length="96" mass="11125">MLEAAIKNFQFHSRDPEFWHLMQYPASQSAFDDFGRRIVGAGCLAAVDIFTGNVNETKNIFSRFVYIIKIKKRRIFFTEKQSLLGICNQSIDQFVV</sequence>
<protein>
    <submittedName>
        <fullName evidence="1">Uncharacterized protein</fullName>
    </submittedName>
</protein>
<name>C0BB73_9FIRM</name>
<reference evidence="1 2" key="1">
    <citation type="submission" date="2009-02" db="EMBL/GenBank/DDBJ databases">
        <authorList>
            <person name="Fulton L."/>
            <person name="Clifton S."/>
            <person name="Fulton B."/>
            <person name="Xu J."/>
            <person name="Minx P."/>
            <person name="Pepin K.H."/>
            <person name="Johnson M."/>
            <person name="Bhonagiri V."/>
            <person name="Nash W.E."/>
            <person name="Mardis E.R."/>
            <person name="Wilson R.K."/>
        </authorList>
    </citation>
    <scope>NUCLEOTIDE SEQUENCE [LARGE SCALE GENOMIC DNA]</scope>
    <source>
        <strain evidence="1 2">ATCC 27758</strain>
    </source>
</reference>
<evidence type="ECO:0000313" key="2">
    <source>
        <dbReference type="Proteomes" id="UP000003793"/>
    </source>
</evidence>
<gene>
    <name evidence="1" type="ORF">COPCOM_02329</name>
</gene>
<proteinExistence type="predicted"/>
<accession>C0BB73</accession>
<dbReference type="HOGENOM" id="CLU_2354940_0_0_9"/>
<dbReference type="EMBL" id="ABVR01000041">
    <property type="protein sequence ID" value="EEG89347.1"/>
    <property type="molecule type" value="Genomic_DNA"/>
</dbReference>